<dbReference type="Proteomes" id="UP000643403">
    <property type="component" value="Unassembled WGS sequence"/>
</dbReference>
<protein>
    <submittedName>
        <fullName evidence="2">Carboxymethylenebutenolidase</fullName>
    </submittedName>
</protein>
<dbReference type="RefSeq" id="WP_189447520.1">
    <property type="nucleotide sequence ID" value="NZ_BMXY01000001.1"/>
</dbReference>
<dbReference type="InterPro" id="IPR002925">
    <property type="entry name" value="Dienelactn_hydro"/>
</dbReference>
<name>A0ABQ3C148_9GAMM</name>
<evidence type="ECO:0000313" key="2">
    <source>
        <dbReference type="EMBL" id="GGZ58804.1"/>
    </source>
</evidence>
<dbReference type="InterPro" id="IPR029058">
    <property type="entry name" value="AB_hydrolase_fold"/>
</dbReference>
<dbReference type="InterPro" id="IPR051049">
    <property type="entry name" value="Dienelactone_hydrolase-like"/>
</dbReference>
<dbReference type="PANTHER" id="PTHR46623:SF6">
    <property type="entry name" value="ALPHA_BETA-HYDROLASES SUPERFAMILY PROTEIN"/>
    <property type="match status" value="1"/>
</dbReference>
<keyword evidence="3" id="KW-1185">Reference proteome</keyword>
<sequence length="220" mass="24034">MGDWIELDTRRGPVRGWHAAPDGEATGGLVVIQEIFGVNGHIRDVADRFAREGFEVIAPSLFDPVERGVELGYDEAGIARGRELVGALGMEAAVDIVDAAAARLREHHPNVGAVGFCWGGSVALLANTRIGLPAISYYGARSLPFLDEPLRAPMLLHFGEHDHSIPPEQIELHRRKLPTAEIHVYDAGHGFNCDRRADYSPEAAAQAWTRSVDFLRRSLA</sequence>
<evidence type="ECO:0000259" key="1">
    <source>
        <dbReference type="Pfam" id="PF01738"/>
    </source>
</evidence>
<dbReference type="Pfam" id="PF01738">
    <property type="entry name" value="DLH"/>
    <property type="match status" value="1"/>
</dbReference>
<dbReference type="Gene3D" id="3.40.50.1820">
    <property type="entry name" value="alpha/beta hydrolase"/>
    <property type="match status" value="1"/>
</dbReference>
<comment type="caution">
    <text evidence="2">The sequence shown here is derived from an EMBL/GenBank/DDBJ whole genome shotgun (WGS) entry which is preliminary data.</text>
</comment>
<accession>A0ABQ3C148</accession>
<evidence type="ECO:0000313" key="3">
    <source>
        <dbReference type="Proteomes" id="UP000643403"/>
    </source>
</evidence>
<dbReference type="PANTHER" id="PTHR46623">
    <property type="entry name" value="CARBOXYMETHYLENEBUTENOLIDASE-RELATED"/>
    <property type="match status" value="1"/>
</dbReference>
<feature type="domain" description="Dienelactone hydrolase" evidence="1">
    <location>
        <begin position="15"/>
        <end position="217"/>
    </location>
</feature>
<organism evidence="2 3">
    <name type="scientific">Cognatilysobacter xinjiangensis</name>
    <dbReference type="NCBI Taxonomy" id="546892"/>
    <lineage>
        <taxon>Bacteria</taxon>
        <taxon>Pseudomonadati</taxon>
        <taxon>Pseudomonadota</taxon>
        <taxon>Gammaproteobacteria</taxon>
        <taxon>Lysobacterales</taxon>
        <taxon>Lysobacteraceae</taxon>
        <taxon>Cognatilysobacter</taxon>
    </lineage>
</organism>
<gene>
    <name evidence="2" type="ORF">GCM10008101_10640</name>
</gene>
<proteinExistence type="predicted"/>
<reference evidence="3" key="1">
    <citation type="journal article" date="2019" name="Int. J. Syst. Evol. Microbiol.">
        <title>The Global Catalogue of Microorganisms (GCM) 10K type strain sequencing project: providing services to taxonomists for standard genome sequencing and annotation.</title>
        <authorList>
            <consortium name="The Broad Institute Genomics Platform"/>
            <consortium name="The Broad Institute Genome Sequencing Center for Infectious Disease"/>
            <person name="Wu L."/>
            <person name="Ma J."/>
        </authorList>
    </citation>
    <scope>NUCLEOTIDE SEQUENCE [LARGE SCALE GENOMIC DNA]</scope>
    <source>
        <strain evidence="3">KCTC 22558</strain>
    </source>
</reference>
<dbReference type="SUPFAM" id="SSF53474">
    <property type="entry name" value="alpha/beta-Hydrolases"/>
    <property type="match status" value="1"/>
</dbReference>
<dbReference type="EMBL" id="BMXY01000001">
    <property type="protein sequence ID" value="GGZ58804.1"/>
    <property type="molecule type" value="Genomic_DNA"/>
</dbReference>